<dbReference type="EMBL" id="JAANOH010000001">
    <property type="protein sequence ID" value="MCZ2474354.1"/>
    <property type="molecule type" value="Genomic_DNA"/>
</dbReference>
<evidence type="ECO:0000313" key="2">
    <source>
        <dbReference type="EMBL" id="MCZ2474354.1"/>
    </source>
</evidence>
<sequence>MKKIFLYVLACSSFSSFAQQSNNAQLYEDLQSIQVLGTVLHVAAHPDDESTHMLTWFAQEQHWEANYFSCTRGDGGQNLIGDEQGVPLGLLRTQELLAARKIDGAHQYFSQALDFGFSKSTDEALSTWNHELILSNLVWVIRKLQPDIIFTRFPPDARAGHGHHSASAALAIEAYAAAADPKRFPEQLSRGVQTWQAKRLLWNTFRFPGSANNTINENQFKIQIGKFLPALGVSTGELAALSRSQHKCQGFGFAADRGLTTEYFETLAGEAPKQQLWDGVSTSWSRIPGSESVETQLKEIIRSYQWEKPYASVKAMITLKKAIEALPKSTYQEKKLVQVKNWILKAAALYVAGTTQQSTIATGDTLNFKTEIILRSPLTLENVQVKVLQKDTTFAGKINSSRKLIWNAKTPVNQAYTQPYWLQKARNLGNFVVEDPMKIGQADVDPAVKVQLSFQLEGETFTIEKAIQQMFVDPVKGEIYQPIAITPKSVFSLSSQVLLLPIGSKASKSTLVNITAMSTISPGSVQIKNELGEILANISLEKGLKKGEKRSFGITFQESSLKETGKIHHQLSLAYTTERGNWIDSLELHSIEYAHIPTQRYFTGVGLDLIHSPIVSKGKRIGYIRGAGDKVPEALSQMGYQVDFLKESDLKLESLKKYDAIVTGIRAYNTEDYLGNAHPELMKYIENGGNYVVQYNTASFLGPMKAQMSPYPFQVGRSRITRENAQPEFLLASHAVLNQPNKISSEDFQGWVQERSIYLGESSDPHVEFPLGFTDPGEKLEKGNIAVAKYGKGRFIYTGLVFFRELPAAVPGAYRLFANLISNPNSK</sequence>
<dbReference type="Gene3D" id="3.40.50.10320">
    <property type="entry name" value="LmbE-like"/>
    <property type="match status" value="1"/>
</dbReference>
<reference evidence="2 3" key="1">
    <citation type="submission" date="2020-03" db="EMBL/GenBank/DDBJ databases">
        <authorList>
            <person name="Pitt A."/>
            <person name="Hahn M.W."/>
        </authorList>
    </citation>
    <scope>NUCLEOTIDE SEQUENCE [LARGE SCALE GENOMIC DNA]</scope>
    <source>
        <strain evidence="2 3">5A-MARBSE</strain>
    </source>
</reference>
<accession>A0ABT4JDI7</accession>
<dbReference type="SUPFAM" id="SSF52317">
    <property type="entry name" value="Class I glutamine amidotransferase-like"/>
    <property type="match status" value="1"/>
</dbReference>
<gene>
    <name evidence="2" type="ORF">G9H61_02785</name>
</gene>
<evidence type="ECO:0000313" key="3">
    <source>
        <dbReference type="Proteomes" id="UP001321186"/>
    </source>
</evidence>
<keyword evidence="1" id="KW-0732">Signal</keyword>
<protein>
    <submittedName>
        <fullName evidence="2">PIG-L family deacetylase</fullName>
    </submittedName>
</protein>
<dbReference type="PANTHER" id="PTHR12993:SF11">
    <property type="entry name" value="N-ACETYLGLUCOSAMINYL-PHOSPHATIDYLINOSITOL DE-N-ACETYLASE"/>
    <property type="match status" value="1"/>
</dbReference>
<keyword evidence="3" id="KW-1185">Reference proteome</keyword>
<feature type="signal peptide" evidence="1">
    <location>
        <begin position="1"/>
        <end position="18"/>
    </location>
</feature>
<dbReference type="SUPFAM" id="SSF102588">
    <property type="entry name" value="LmbE-like"/>
    <property type="match status" value="1"/>
</dbReference>
<evidence type="ECO:0000256" key="1">
    <source>
        <dbReference type="SAM" id="SignalP"/>
    </source>
</evidence>
<proteinExistence type="predicted"/>
<dbReference type="InterPro" id="IPR003737">
    <property type="entry name" value="GlcNAc_PI_deacetylase-related"/>
</dbReference>
<dbReference type="Proteomes" id="UP001321186">
    <property type="component" value="Unassembled WGS sequence"/>
</dbReference>
<name>A0ABT4JDI7_9BACT</name>
<dbReference type="Pfam" id="PF02585">
    <property type="entry name" value="PIG-L"/>
    <property type="match status" value="1"/>
</dbReference>
<organism evidence="2 3">
    <name type="scientific">Aquirufa ecclesiirivi</name>
    <dbReference type="NCBI Taxonomy" id="2715124"/>
    <lineage>
        <taxon>Bacteria</taxon>
        <taxon>Pseudomonadati</taxon>
        <taxon>Bacteroidota</taxon>
        <taxon>Cytophagia</taxon>
        <taxon>Cytophagales</taxon>
        <taxon>Flectobacillaceae</taxon>
        <taxon>Aquirufa</taxon>
    </lineage>
</organism>
<dbReference type="InterPro" id="IPR024078">
    <property type="entry name" value="LmbE-like_dom_sf"/>
</dbReference>
<dbReference type="PANTHER" id="PTHR12993">
    <property type="entry name" value="N-ACETYLGLUCOSAMINYL-PHOSPHATIDYLINOSITOL DE-N-ACETYLASE-RELATED"/>
    <property type="match status" value="1"/>
</dbReference>
<dbReference type="InterPro" id="IPR029062">
    <property type="entry name" value="Class_I_gatase-like"/>
</dbReference>
<comment type="caution">
    <text evidence="2">The sequence shown here is derived from an EMBL/GenBank/DDBJ whole genome shotgun (WGS) entry which is preliminary data.</text>
</comment>
<dbReference type="RefSeq" id="WP_269009427.1">
    <property type="nucleotide sequence ID" value="NZ_JAANOH010000001.1"/>
</dbReference>
<feature type="chain" id="PRO_5046980092" evidence="1">
    <location>
        <begin position="19"/>
        <end position="827"/>
    </location>
</feature>